<dbReference type="InterPro" id="IPR013785">
    <property type="entry name" value="Aldolase_TIM"/>
</dbReference>
<proteinExistence type="predicted"/>
<dbReference type="PANTHER" id="PTHR30304:SF0">
    <property type="entry name" value="D-TAGATOSE-1,6-BISPHOSPHATE ALDOLASE SUBUNIT GATY-RELATED"/>
    <property type="match status" value="1"/>
</dbReference>
<dbReference type="PANTHER" id="PTHR30304">
    <property type="entry name" value="D-TAGATOSE-1,6-BISPHOSPHATE ALDOLASE"/>
    <property type="match status" value="1"/>
</dbReference>
<dbReference type="Proteomes" id="UP001459714">
    <property type="component" value="Unassembled WGS sequence"/>
</dbReference>
<name>A0ABU9JTC6_9BACI</name>
<reference evidence="2 3" key="1">
    <citation type="submission" date="2024-03" db="EMBL/GenBank/DDBJ databases">
        <title>Bacilli Hybrid Assemblies.</title>
        <authorList>
            <person name="Kovac J."/>
        </authorList>
    </citation>
    <scope>NUCLEOTIDE SEQUENCE [LARGE SCALE GENOMIC DNA]</scope>
    <source>
        <strain evidence="2 3">FSL M8-0022</strain>
    </source>
</reference>
<dbReference type="InterPro" id="IPR050246">
    <property type="entry name" value="Class_II_FBP_aldolase"/>
</dbReference>
<dbReference type="CDD" id="cd00947">
    <property type="entry name" value="TBP_aldolase_IIB"/>
    <property type="match status" value="1"/>
</dbReference>
<dbReference type="RefSeq" id="WP_251241664.1">
    <property type="nucleotide sequence ID" value="NZ_CP172407.1"/>
</dbReference>
<dbReference type="PIRSF" id="PIRSF001359">
    <property type="entry name" value="F_bP_aldolase_II"/>
    <property type="match status" value="1"/>
</dbReference>
<evidence type="ECO:0000256" key="1">
    <source>
        <dbReference type="ARBA" id="ARBA00001947"/>
    </source>
</evidence>
<comment type="caution">
    <text evidence="2">The sequence shown here is derived from an EMBL/GenBank/DDBJ whole genome shotgun (WGS) entry which is preliminary data.</text>
</comment>
<dbReference type="Gene3D" id="3.20.20.70">
    <property type="entry name" value="Aldolase class I"/>
    <property type="match status" value="1"/>
</dbReference>
<keyword evidence="3" id="KW-1185">Reference proteome</keyword>
<evidence type="ECO:0000313" key="3">
    <source>
        <dbReference type="Proteomes" id="UP001459714"/>
    </source>
</evidence>
<dbReference type="InterPro" id="IPR000771">
    <property type="entry name" value="FBA_II"/>
</dbReference>
<evidence type="ECO:0000313" key="2">
    <source>
        <dbReference type="EMBL" id="MEL3956094.1"/>
    </source>
</evidence>
<dbReference type="EMBL" id="JBBYAK010000001">
    <property type="protein sequence ID" value="MEL3956094.1"/>
    <property type="molecule type" value="Genomic_DNA"/>
</dbReference>
<gene>
    <name evidence="2" type="ORF">NST17_02495</name>
</gene>
<sequence length="298" mass="32752">MLATLKELVTDAKEKKHAIGAFNTPNLETLRGVIKAAEELNVPVIISHAELHEDLIPLDVMGPIMIQAARVAKVPVCVHLDHGTNFDVCLKAMHLGFTSVMYDASTKNFEDNIKETKEIVKVAHALGVSVEAELGYIFNSELGGGEGRGHLSAEDFNSLDDAYTNPDLAKIFVENTNVDALAIAFGTSHGVYLKKPELDLNRILDIKRKIDVPLVMHGASGLSEKEYRIAIENGITKINYFTYMSKAGGNAVVNFIKEADAKEETVFFHDLALIAEKAIKENAKNALMIFNMMKRVDV</sequence>
<organism evidence="2 3">
    <name type="scientific">Caldifermentibacillus hisashii</name>
    <dbReference type="NCBI Taxonomy" id="996558"/>
    <lineage>
        <taxon>Bacteria</taxon>
        <taxon>Bacillati</taxon>
        <taxon>Bacillota</taxon>
        <taxon>Bacilli</taxon>
        <taxon>Bacillales</taxon>
        <taxon>Bacillaceae</taxon>
        <taxon>Caldifermentibacillus</taxon>
    </lineage>
</organism>
<dbReference type="SUPFAM" id="SSF51569">
    <property type="entry name" value="Aldolase"/>
    <property type="match status" value="1"/>
</dbReference>
<comment type="cofactor">
    <cofactor evidence="1">
        <name>Zn(2+)</name>
        <dbReference type="ChEBI" id="CHEBI:29105"/>
    </cofactor>
</comment>
<protein>
    <submittedName>
        <fullName evidence="2">Class II fructose-bisphosphate aldolase</fullName>
    </submittedName>
</protein>
<accession>A0ABU9JTC6</accession>
<dbReference type="Pfam" id="PF01116">
    <property type="entry name" value="F_bP_aldolase"/>
    <property type="match status" value="1"/>
</dbReference>
<dbReference type="NCBIfam" id="TIGR00167">
    <property type="entry name" value="cbbA"/>
    <property type="match status" value="1"/>
</dbReference>